<dbReference type="GeneID" id="20813399"/>
<dbReference type="AlphaFoldDB" id="W4G352"/>
<dbReference type="VEuPathDB" id="FungiDB:H257_11403"/>
<accession>W4G352</accession>
<gene>
    <name evidence="1" type="ORF">H257_11403</name>
</gene>
<name>W4G352_APHAT</name>
<evidence type="ECO:0008006" key="2">
    <source>
        <dbReference type="Google" id="ProtNLM"/>
    </source>
</evidence>
<evidence type="ECO:0000313" key="1">
    <source>
        <dbReference type="EMBL" id="ETV74100.1"/>
    </source>
</evidence>
<proteinExistence type="predicted"/>
<protein>
    <recommendedName>
        <fullName evidence="2">Transposase</fullName>
    </recommendedName>
</protein>
<dbReference type="RefSeq" id="XP_009836613.1">
    <property type="nucleotide sequence ID" value="XM_009838311.1"/>
</dbReference>
<reference evidence="1" key="1">
    <citation type="submission" date="2013-12" db="EMBL/GenBank/DDBJ databases">
        <title>The Genome Sequence of Aphanomyces astaci APO3.</title>
        <authorList>
            <consortium name="The Broad Institute Genomics Platform"/>
            <person name="Russ C."/>
            <person name="Tyler B."/>
            <person name="van West P."/>
            <person name="Dieguez-Uribeondo J."/>
            <person name="Young S.K."/>
            <person name="Zeng Q."/>
            <person name="Gargeya S."/>
            <person name="Fitzgerald M."/>
            <person name="Abouelleil A."/>
            <person name="Alvarado L."/>
            <person name="Chapman S.B."/>
            <person name="Gainer-Dewar J."/>
            <person name="Goldberg J."/>
            <person name="Griggs A."/>
            <person name="Gujja S."/>
            <person name="Hansen M."/>
            <person name="Howarth C."/>
            <person name="Imamovic A."/>
            <person name="Ireland A."/>
            <person name="Larimer J."/>
            <person name="McCowan C."/>
            <person name="Murphy C."/>
            <person name="Pearson M."/>
            <person name="Poon T.W."/>
            <person name="Priest M."/>
            <person name="Roberts A."/>
            <person name="Saif S."/>
            <person name="Shea T."/>
            <person name="Sykes S."/>
            <person name="Wortman J."/>
            <person name="Nusbaum C."/>
            <person name="Birren B."/>
        </authorList>
    </citation>
    <scope>NUCLEOTIDE SEQUENCE [LARGE SCALE GENOMIC DNA]</scope>
    <source>
        <strain evidence="1">APO3</strain>
    </source>
</reference>
<dbReference type="EMBL" id="KI913146">
    <property type="protein sequence ID" value="ETV74100.1"/>
    <property type="molecule type" value="Genomic_DNA"/>
</dbReference>
<organism evidence="1">
    <name type="scientific">Aphanomyces astaci</name>
    <name type="common">Crayfish plague agent</name>
    <dbReference type="NCBI Taxonomy" id="112090"/>
    <lineage>
        <taxon>Eukaryota</taxon>
        <taxon>Sar</taxon>
        <taxon>Stramenopiles</taxon>
        <taxon>Oomycota</taxon>
        <taxon>Saprolegniomycetes</taxon>
        <taxon>Saprolegniales</taxon>
        <taxon>Verrucalvaceae</taxon>
        <taxon>Aphanomyces</taxon>
    </lineage>
</organism>
<sequence>MEQRKEVRRRYTNGQRKALLAMFQVASPASERQFCRDNQLPFSTWQAWRSREAKIMASKRHNRLATTGGQGHKELIPFGRELLDFMRGRREEERYVRVYHMMNWVK</sequence>